<sequence length="286" mass="33417">MVQTYRQSSLSFYLTIFDVLSPRKFQMFKRIKLPCRSQHYHWRTLMLRTYIRSLKFLSRSVRYAFGKFPRECPLCNYHGKFLGYGYPYVCDVYCPQCGSLERHRLLYIADQQKDFFTGKTILHFAPEPGVRKMVTQRAPKSYVTADLFAEGVDRKENIEALTIEDNSFDVVICLHVLEHVDDRAAISELYRVTKPNGLLIAMFPIIEGWQETYENVEKTGPENQLLHFGQHDHVRFFGNDARQRLASPGFMVDEFTAVEPFVSRYGLMRGEKIFLCRKPAEPAQLP</sequence>
<proteinExistence type="predicted"/>
<dbReference type="KEGG" id="psin:CAK95_27410"/>
<dbReference type="InterPro" id="IPR029063">
    <property type="entry name" value="SAM-dependent_MTases_sf"/>
</dbReference>
<evidence type="ECO:0000313" key="3">
    <source>
        <dbReference type="Proteomes" id="UP000194137"/>
    </source>
</evidence>
<name>A0A1W6ZYR3_9HYPH</name>
<dbReference type="STRING" id="1235591.CAK95_27410"/>
<dbReference type="GO" id="GO:0008757">
    <property type="term" value="F:S-adenosylmethionine-dependent methyltransferase activity"/>
    <property type="evidence" value="ECO:0007669"/>
    <property type="project" value="InterPro"/>
</dbReference>
<dbReference type="Proteomes" id="UP000194137">
    <property type="component" value="Chromosome"/>
</dbReference>
<feature type="domain" description="Methyltransferase type 11" evidence="1">
    <location>
        <begin position="121"/>
        <end position="200"/>
    </location>
</feature>
<dbReference type="CDD" id="cd02440">
    <property type="entry name" value="AdoMet_MTases"/>
    <property type="match status" value="1"/>
</dbReference>
<accession>A0A1W6ZYR3</accession>
<dbReference type="SUPFAM" id="SSF53335">
    <property type="entry name" value="S-adenosyl-L-methionine-dependent methyltransferases"/>
    <property type="match status" value="2"/>
</dbReference>
<dbReference type="EMBL" id="CP021112">
    <property type="protein sequence ID" value="ARQ02418.1"/>
    <property type="molecule type" value="Genomic_DNA"/>
</dbReference>
<dbReference type="Gene3D" id="3.40.50.150">
    <property type="entry name" value="Vaccinia Virus protein VP39"/>
    <property type="match status" value="1"/>
</dbReference>
<keyword evidence="3" id="KW-1185">Reference proteome</keyword>
<organism evidence="2 3">
    <name type="scientific">Pseudorhodoplanes sinuspersici</name>
    <dbReference type="NCBI Taxonomy" id="1235591"/>
    <lineage>
        <taxon>Bacteria</taxon>
        <taxon>Pseudomonadati</taxon>
        <taxon>Pseudomonadota</taxon>
        <taxon>Alphaproteobacteria</taxon>
        <taxon>Hyphomicrobiales</taxon>
        <taxon>Pseudorhodoplanes</taxon>
    </lineage>
</organism>
<protein>
    <recommendedName>
        <fullName evidence="1">Methyltransferase type 11 domain-containing protein</fullName>
    </recommendedName>
</protein>
<reference evidence="2 3" key="1">
    <citation type="submission" date="2017-05" db="EMBL/GenBank/DDBJ databases">
        <title>Full genome sequence of Pseudorhodoplanes sinuspersici.</title>
        <authorList>
            <person name="Dastgheib S.M.M."/>
            <person name="Shavandi M."/>
            <person name="Tirandaz H."/>
        </authorList>
    </citation>
    <scope>NUCLEOTIDE SEQUENCE [LARGE SCALE GENOMIC DNA]</scope>
    <source>
        <strain evidence="2 3">RIPI110</strain>
    </source>
</reference>
<dbReference type="Pfam" id="PF08241">
    <property type="entry name" value="Methyltransf_11"/>
    <property type="match status" value="1"/>
</dbReference>
<dbReference type="InterPro" id="IPR013216">
    <property type="entry name" value="Methyltransf_11"/>
</dbReference>
<evidence type="ECO:0000313" key="2">
    <source>
        <dbReference type="EMBL" id="ARQ02418.1"/>
    </source>
</evidence>
<gene>
    <name evidence="2" type="ORF">CAK95_27410</name>
</gene>
<evidence type="ECO:0000259" key="1">
    <source>
        <dbReference type="Pfam" id="PF08241"/>
    </source>
</evidence>
<dbReference type="AlphaFoldDB" id="A0A1W6ZYR3"/>